<dbReference type="RefSeq" id="WP_146366980.1">
    <property type="nucleotide sequence ID" value="NZ_CP042265.1"/>
</dbReference>
<gene>
    <name evidence="3" type="ORF">FPZ52_17995</name>
</gene>
<dbReference type="AlphaFoldDB" id="A0A5B8ID46"/>
<geneLocation type="plasmid" evidence="3 4">
    <name>unnamed4</name>
</geneLocation>
<evidence type="ECO:0000256" key="1">
    <source>
        <dbReference type="ARBA" id="ARBA00023002"/>
    </source>
</evidence>
<dbReference type="PANTHER" id="PTHR13847">
    <property type="entry name" value="SARCOSINE DEHYDROGENASE-RELATED"/>
    <property type="match status" value="1"/>
</dbReference>
<dbReference type="SUPFAM" id="SSF51905">
    <property type="entry name" value="FAD/NAD(P)-binding domain"/>
    <property type="match status" value="1"/>
</dbReference>
<feature type="domain" description="FAD dependent oxidoreductase" evidence="2">
    <location>
        <begin position="41"/>
        <end position="401"/>
    </location>
</feature>
<dbReference type="Gene3D" id="3.30.9.10">
    <property type="entry name" value="D-Amino Acid Oxidase, subunit A, domain 2"/>
    <property type="match status" value="1"/>
</dbReference>
<dbReference type="EMBL" id="CP042265">
    <property type="protein sequence ID" value="QDY71566.1"/>
    <property type="molecule type" value="Genomic_DNA"/>
</dbReference>
<dbReference type="InterPro" id="IPR006076">
    <property type="entry name" value="FAD-dep_OxRdtase"/>
</dbReference>
<dbReference type="Gene3D" id="3.50.50.60">
    <property type="entry name" value="FAD/NAD(P)-binding domain"/>
    <property type="match status" value="1"/>
</dbReference>
<keyword evidence="1" id="KW-0560">Oxidoreductase</keyword>
<organism evidence="3 4">
    <name type="scientific">Qingshengfaniella alkalisoli</name>
    <dbReference type="NCBI Taxonomy" id="2599296"/>
    <lineage>
        <taxon>Bacteria</taxon>
        <taxon>Pseudomonadati</taxon>
        <taxon>Pseudomonadota</taxon>
        <taxon>Alphaproteobacteria</taxon>
        <taxon>Rhodobacterales</taxon>
        <taxon>Paracoccaceae</taxon>
        <taxon>Qingshengfaniella</taxon>
    </lineage>
</organism>
<keyword evidence="4" id="KW-1185">Reference proteome</keyword>
<dbReference type="Proteomes" id="UP000318483">
    <property type="component" value="Plasmid unnamed4"/>
</dbReference>
<dbReference type="Pfam" id="PF01266">
    <property type="entry name" value="DAO"/>
    <property type="match status" value="1"/>
</dbReference>
<dbReference type="KEGG" id="lit:FPZ52_17995"/>
<accession>A0A5B8ID46</accession>
<evidence type="ECO:0000259" key="2">
    <source>
        <dbReference type="Pfam" id="PF01266"/>
    </source>
</evidence>
<evidence type="ECO:0000313" key="4">
    <source>
        <dbReference type="Proteomes" id="UP000318483"/>
    </source>
</evidence>
<dbReference type="InterPro" id="IPR036188">
    <property type="entry name" value="FAD/NAD-bd_sf"/>
</dbReference>
<name>A0A5B8ID46_9RHOB</name>
<evidence type="ECO:0000313" key="3">
    <source>
        <dbReference type="EMBL" id="QDY71566.1"/>
    </source>
</evidence>
<proteinExistence type="predicted"/>
<keyword evidence="3" id="KW-0614">Plasmid</keyword>
<protein>
    <submittedName>
        <fullName evidence="3">FAD-binding oxidoreductase</fullName>
    </submittedName>
</protein>
<dbReference type="PANTHER" id="PTHR13847:SF281">
    <property type="entry name" value="FAD DEPENDENT OXIDOREDUCTASE DOMAIN-CONTAINING PROTEIN"/>
    <property type="match status" value="1"/>
</dbReference>
<reference evidence="3 4" key="1">
    <citation type="submission" date="2019-07" db="EMBL/GenBank/DDBJ databases">
        <title>Litoreibacter alkalisoli sp. nov., isolated from saline-alkaline soil.</title>
        <authorList>
            <person name="Wang S."/>
            <person name="Xu L."/>
            <person name="Xing Y.-T."/>
            <person name="Sun J.-Q."/>
        </authorList>
    </citation>
    <scope>NUCLEOTIDE SEQUENCE [LARGE SCALE GENOMIC DNA]</scope>
    <source>
        <strain evidence="3 4">LN3S51</strain>
        <plasmid evidence="3 4">unnamed4</plasmid>
    </source>
</reference>
<dbReference type="OrthoDB" id="9806601at2"/>
<dbReference type="GO" id="GO:0016491">
    <property type="term" value="F:oxidoreductase activity"/>
    <property type="evidence" value="ECO:0007669"/>
    <property type="project" value="UniProtKB-KW"/>
</dbReference>
<sequence length="445" mass="49854">MRRIFEDNAYQRDVDTLNYWRATTPNERTCPALDGRATTEFAIIGAGFTGLNAALHLAREGADVTVLDAHGPGWGASGRNGGFCCLGGAKASDAVLKRRFGEAGYRKYRQTEKAAVDFVDDLLVRLQLDVDRHSSGETVLAHRPKDMDRLRREAEEIHDEYGVDVELIEKADLAAQGMNSAEFHGGLTVRKGFGLNPRKYVQGLAHKAVTKGVRIHGDSPVTGITRIDDGYELRSPSGTLQAKHLLLATNGYSSDDLPEWMRARYLPIQSNIIVTRPLTDDEIAEQGWFSDQMAYDTRHLLHYFRLMPNRRMLFGMRGGVNATPQAHERMRTYVRSEFDRIFPAWTGVETPYFWTGLACLSRNLTPYVGPIGDWPDAFASFAYHGNGVAMGSYCGMLMAELALGRKSHHICPDVIKAPPARFPFGRFRRALLPITFLHYNFLDRP</sequence>
<dbReference type="GO" id="GO:0005737">
    <property type="term" value="C:cytoplasm"/>
    <property type="evidence" value="ECO:0007669"/>
    <property type="project" value="TreeGrafter"/>
</dbReference>